<dbReference type="Proteomes" id="UP001237642">
    <property type="component" value="Unassembled WGS sequence"/>
</dbReference>
<dbReference type="InterPro" id="IPR006501">
    <property type="entry name" value="Pectinesterase_inhib_dom"/>
</dbReference>
<evidence type="ECO:0000313" key="4">
    <source>
        <dbReference type="Proteomes" id="UP001237642"/>
    </source>
</evidence>
<dbReference type="InterPro" id="IPR035513">
    <property type="entry name" value="Invertase/methylesterase_inhib"/>
</dbReference>
<accession>A0AAD8HBG5</accession>
<reference evidence="3" key="2">
    <citation type="submission" date="2023-05" db="EMBL/GenBank/DDBJ databases">
        <authorList>
            <person name="Schelkunov M.I."/>
        </authorList>
    </citation>
    <scope>NUCLEOTIDE SEQUENCE</scope>
    <source>
        <strain evidence="3">Hsosn_3</strain>
        <tissue evidence="3">Leaf</tissue>
    </source>
</reference>
<feature type="transmembrane region" description="Helical" evidence="1">
    <location>
        <begin position="23"/>
        <end position="47"/>
    </location>
</feature>
<dbReference type="GO" id="GO:0004857">
    <property type="term" value="F:enzyme inhibitor activity"/>
    <property type="evidence" value="ECO:0007669"/>
    <property type="project" value="InterPro"/>
</dbReference>
<keyword evidence="1" id="KW-0472">Membrane</keyword>
<reference evidence="3" key="1">
    <citation type="submission" date="2023-02" db="EMBL/GenBank/DDBJ databases">
        <title>Genome of toxic invasive species Heracleum sosnowskyi carries increased number of genes despite the absence of recent whole-genome duplications.</title>
        <authorList>
            <person name="Schelkunov M."/>
            <person name="Shtratnikova V."/>
            <person name="Makarenko M."/>
            <person name="Klepikova A."/>
            <person name="Omelchenko D."/>
            <person name="Novikova G."/>
            <person name="Obukhova E."/>
            <person name="Bogdanov V."/>
            <person name="Penin A."/>
            <person name="Logacheva M."/>
        </authorList>
    </citation>
    <scope>NUCLEOTIDE SEQUENCE</scope>
    <source>
        <strain evidence="3">Hsosn_3</strain>
        <tissue evidence="3">Leaf</tissue>
    </source>
</reference>
<organism evidence="3 4">
    <name type="scientific">Heracleum sosnowskyi</name>
    <dbReference type="NCBI Taxonomy" id="360622"/>
    <lineage>
        <taxon>Eukaryota</taxon>
        <taxon>Viridiplantae</taxon>
        <taxon>Streptophyta</taxon>
        <taxon>Embryophyta</taxon>
        <taxon>Tracheophyta</taxon>
        <taxon>Spermatophyta</taxon>
        <taxon>Magnoliopsida</taxon>
        <taxon>eudicotyledons</taxon>
        <taxon>Gunneridae</taxon>
        <taxon>Pentapetalae</taxon>
        <taxon>asterids</taxon>
        <taxon>campanulids</taxon>
        <taxon>Apiales</taxon>
        <taxon>Apiaceae</taxon>
        <taxon>Apioideae</taxon>
        <taxon>apioid superclade</taxon>
        <taxon>Tordylieae</taxon>
        <taxon>Tordyliinae</taxon>
        <taxon>Heracleum</taxon>
    </lineage>
</organism>
<evidence type="ECO:0000313" key="3">
    <source>
        <dbReference type="EMBL" id="KAK1363428.1"/>
    </source>
</evidence>
<sequence>MDSMKANLLQQQEFPKKNTQKPYILTFIFVLTLIVTGILTVTTVIVIRQSSPGSDYSLVEPTPSKYIQALCSFAPHKHLCSSSILSSISTNTSSNYEFAPYLYPENIIFHSFQVAVTQLTHLANITKPNGTAESVLLECQALLNKELSGLNDSVSSFRNFYSFTKTEAGEYVAILNMMETNQQACLDKLEESSTGSTMINEIRLNVEKTRRYMSNTIAVLQNIDSVLDNLYGYPSSGTVDYYSYYFYGLSYEYMIIFVPQYVFLILLFILMLKLY</sequence>
<keyword evidence="1" id="KW-1133">Transmembrane helix</keyword>
<evidence type="ECO:0000259" key="2">
    <source>
        <dbReference type="SMART" id="SM00856"/>
    </source>
</evidence>
<keyword evidence="1" id="KW-0812">Transmembrane</keyword>
<dbReference type="Gene3D" id="1.20.140.40">
    <property type="entry name" value="Invertase/pectin methylesterase inhibitor family protein"/>
    <property type="match status" value="1"/>
</dbReference>
<dbReference type="AlphaFoldDB" id="A0AAD8HBG5"/>
<gene>
    <name evidence="3" type="ORF">POM88_038989</name>
</gene>
<dbReference type="Pfam" id="PF04043">
    <property type="entry name" value="PMEI"/>
    <property type="match status" value="1"/>
</dbReference>
<name>A0AAD8HBG5_9APIA</name>
<protein>
    <recommendedName>
        <fullName evidence="2">Pectinesterase inhibitor domain-containing protein</fullName>
    </recommendedName>
</protein>
<feature type="transmembrane region" description="Helical" evidence="1">
    <location>
        <begin position="253"/>
        <end position="272"/>
    </location>
</feature>
<keyword evidence="4" id="KW-1185">Reference proteome</keyword>
<feature type="domain" description="Pectinesterase inhibitor" evidence="2">
    <location>
        <begin position="62"/>
        <end position="219"/>
    </location>
</feature>
<dbReference type="SUPFAM" id="SSF101148">
    <property type="entry name" value="Plant invertase/pectin methylesterase inhibitor"/>
    <property type="match status" value="1"/>
</dbReference>
<dbReference type="NCBIfam" id="TIGR01614">
    <property type="entry name" value="PME_inhib"/>
    <property type="match status" value="1"/>
</dbReference>
<evidence type="ECO:0000256" key="1">
    <source>
        <dbReference type="SAM" id="Phobius"/>
    </source>
</evidence>
<proteinExistence type="predicted"/>
<dbReference type="EMBL" id="JAUIZM010000009">
    <property type="protein sequence ID" value="KAK1363428.1"/>
    <property type="molecule type" value="Genomic_DNA"/>
</dbReference>
<dbReference type="SMART" id="SM00856">
    <property type="entry name" value="PMEI"/>
    <property type="match status" value="1"/>
</dbReference>
<comment type="caution">
    <text evidence="3">The sequence shown here is derived from an EMBL/GenBank/DDBJ whole genome shotgun (WGS) entry which is preliminary data.</text>
</comment>